<keyword evidence="2" id="KW-1185">Reference proteome</keyword>
<protein>
    <submittedName>
        <fullName evidence="1">Uncharacterized protein</fullName>
    </submittedName>
</protein>
<accession>A0ACD1IR56</accession>
<name>A0ACD1IR56_9EURO</name>
<sequence>MFIMWTTPFEWRMCIAISSIIFQTPVAIIMLLQTFGIGPDTVGKDGSRDSTTCPQNDRQTSRHLSMTGPLLGNSISPNRRRALFETTKRVLASAINDGIACATLESCNSTSLLLCLRSPGGAMASDEDAWIMCGMRADAYTETDGGRFLGFVRADDLLEPVLSRNLNGEISEELDPGVICRVICRWRSRQDEEHAVETLVKELTLSKLHRACLAQSPLDPIMPDDIPYLLEPELSFLCVPKSDMKVFGPFQSLLDPLLTSLGIPKPDDTINEIVIPCFSRQLPAITPLFPKARILRAVQNRCRAQLSMRTVSMMPDVGGSPLHLKLSLKCQITSRLRTISPDAAALAPAVGKILQSLLPQDLWIFEEAASVTGAQEDFDKACQLTCIIRKSPEKRAADIGETLIPVAGLLRRPFNDDRTYMEIIFGLDDLKGKQAWFRKYLTKLFSLIFPPMIRHGIYFEAHSQNILVRVNLTSKEISGFALRDFDGIGIHYPTFLRHPNNKNALKEIPPGARTLTNNLPRMWQLVHHALLQVHVGHLLYMLGLESKGGWRIVREELERALNPSGDPDGRALYDYWLKETMLSKCFLEMRLRDAYAKKYEREMPNILLRDV</sequence>
<organism evidence="1 2">
    <name type="scientific">Aspergillus costaricaensis CBS 115574</name>
    <dbReference type="NCBI Taxonomy" id="1448317"/>
    <lineage>
        <taxon>Eukaryota</taxon>
        <taxon>Fungi</taxon>
        <taxon>Dikarya</taxon>
        <taxon>Ascomycota</taxon>
        <taxon>Pezizomycotina</taxon>
        <taxon>Eurotiomycetes</taxon>
        <taxon>Eurotiomycetidae</taxon>
        <taxon>Eurotiales</taxon>
        <taxon>Aspergillaceae</taxon>
        <taxon>Aspergillus</taxon>
        <taxon>Aspergillus subgen. Circumdati</taxon>
    </lineage>
</organism>
<gene>
    <name evidence="1" type="ORF">BO79DRAFT_188558</name>
</gene>
<reference evidence="1" key="1">
    <citation type="submission" date="2018-02" db="EMBL/GenBank/DDBJ databases">
        <title>The genomes of Aspergillus section Nigri reveals drivers in fungal speciation.</title>
        <authorList>
            <consortium name="DOE Joint Genome Institute"/>
            <person name="Vesth T.C."/>
            <person name="Nybo J."/>
            <person name="Theobald S."/>
            <person name="Brandl J."/>
            <person name="Frisvad J.C."/>
            <person name="Nielsen K.F."/>
            <person name="Lyhne E.K."/>
            <person name="Kogle M.E."/>
            <person name="Kuo A."/>
            <person name="Riley R."/>
            <person name="Clum A."/>
            <person name="Nolan M."/>
            <person name="Lipzen A."/>
            <person name="Salamov A."/>
            <person name="Henrissat B."/>
            <person name="Wiebenga A."/>
            <person name="De vries R.P."/>
            <person name="Grigoriev I.V."/>
            <person name="Mortensen U.H."/>
            <person name="Andersen M.R."/>
            <person name="Baker S.E."/>
        </authorList>
    </citation>
    <scope>NUCLEOTIDE SEQUENCE</scope>
    <source>
        <strain evidence="1">CBS 115574</strain>
    </source>
</reference>
<proteinExistence type="predicted"/>
<dbReference type="EMBL" id="KZ824538">
    <property type="protein sequence ID" value="RAK92867.1"/>
    <property type="molecule type" value="Genomic_DNA"/>
</dbReference>
<dbReference type="Proteomes" id="UP000249748">
    <property type="component" value="Unassembled WGS sequence"/>
</dbReference>
<evidence type="ECO:0000313" key="2">
    <source>
        <dbReference type="Proteomes" id="UP000249748"/>
    </source>
</evidence>
<evidence type="ECO:0000313" key="1">
    <source>
        <dbReference type="EMBL" id="RAK92867.1"/>
    </source>
</evidence>